<organism evidence="1 2">
    <name type="scientific">Xenopus laevis</name>
    <name type="common">African clawed frog</name>
    <dbReference type="NCBI Taxonomy" id="8355"/>
    <lineage>
        <taxon>Eukaryota</taxon>
        <taxon>Metazoa</taxon>
        <taxon>Chordata</taxon>
        <taxon>Craniata</taxon>
        <taxon>Vertebrata</taxon>
        <taxon>Euteleostomi</taxon>
        <taxon>Amphibia</taxon>
        <taxon>Batrachia</taxon>
        <taxon>Anura</taxon>
        <taxon>Pipoidea</taxon>
        <taxon>Pipidae</taxon>
        <taxon>Xenopodinae</taxon>
        <taxon>Xenopus</taxon>
        <taxon>Xenopus</taxon>
    </lineage>
</organism>
<name>A0A974D053_XENLA</name>
<dbReference type="EMBL" id="CM004473">
    <property type="protein sequence ID" value="OCT83159.1"/>
    <property type="molecule type" value="Genomic_DNA"/>
</dbReference>
<reference evidence="2" key="1">
    <citation type="journal article" date="2016" name="Nature">
        <title>Genome evolution in the allotetraploid frog Xenopus laevis.</title>
        <authorList>
            <person name="Session A.M."/>
            <person name="Uno Y."/>
            <person name="Kwon T."/>
            <person name="Chapman J.A."/>
            <person name="Toyoda A."/>
            <person name="Takahashi S."/>
            <person name="Fukui A."/>
            <person name="Hikosaka A."/>
            <person name="Suzuki A."/>
            <person name="Kondo M."/>
            <person name="van Heeringen S.J."/>
            <person name="Quigley I."/>
            <person name="Heinz S."/>
            <person name="Ogino H."/>
            <person name="Ochi H."/>
            <person name="Hellsten U."/>
            <person name="Lyons J.B."/>
            <person name="Simakov O."/>
            <person name="Putnam N."/>
            <person name="Stites J."/>
            <person name="Kuroki Y."/>
            <person name="Tanaka T."/>
            <person name="Michiue T."/>
            <person name="Watanabe M."/>
            <person name="Bogdanovic O."/>
            <person name="Lister R."/>
            <person name="Georgiou G."/>
            <person name="Paranjpe S.S."/>
            <person name="van Kruijsbergen I."/>
            <person name="Shu S."/>
            <person name="Carlson J."/>
            <person name="Kinoshita T."/>
            <person name="Ohta Y."/>
            <person name="Mawaribuchi S."/>
            <person name="Jenkins J."/>
            <person name="Grimwood J."/>
            <person name="Schmutz J."/>
            <person name="Mitros T."/>
            <person name="Mozaffari S.V."/>
            <person name="Suzuki Y."/>
            <person name="Haramoto Y."/>
            <person name="Yamamoto T.S."/>
            <person name="Takagi C."/>
            <person name="Heald R."/>
            <person name="Miller K."/>
            <person name="Haudenschild C."/>
            <person name="Kitzman J."/>
            <person name="Nakayama T."/>
            <person name="Izutsu Y."/>
            <person name="Robert J."/>
            <person name="Fortriede J."/>
            <person name="Burns K."/>
            <person name="Lotay V."/>
            <person name="Karimi K."/>
            <person name="Yasuoka Y."/>
            <person name="Dichmann D.S."/>
            <person name="Flajnik M.F."/>
            <person name="Houston D.W."/>
            <person name="Shendure J."/>
            <person name="DuPasquier L."/>
            <person name="Vize P.D."/>
            <person name="Zorn A.M."/>
            <person name="Ito M."/>
            <person name="Marcotte E.M."/>
            <person name="Wallingford J.B."/>
            <person name="Ito Y."/>
            <person name="Asashima M."/>
            <person name="Ueno N."/>
            <person name="Matsuda Y."/>
            <person name="Veenstra G.J."/>
            <person name="Fujiyama A."/>
            <person name="Harland R.M."/>
            <person name="Taira M."/>
            <person name="Rokhsar D.S."/>
        </authorList>
    </citation>
    <scope>NUCLEOTIDE SEQUENCE [LARGE SCALE GENOMIC DNA]</scope>
    <source>
        <strain evidence="2">J</strain>
    </source>
</reference>
<evidence type="ECO:0000313" key="2">
    <source>
        <dbReference type="Proteomes" id="UP000694892"/>
    </source>
</evidence>
<protein>
    <submittedName>
        <fullName evidence="1">Uncharacterized protein</fullName>
    </submittedName>
</protein>
<proteinExistence type="predicted"/>
<accession>A0A974D053</accession>
<dbReference type="Proteomes" id="UP000694892">
    <property type="component" value="Chromosome 4S"/>
</dbReference>
<evidence type="ECO:0000313" key="1">
    <source>
        <dbReference type="EMBL" id="OCT83159.1"/>
    </source>
</evidence>
<gene>
    <name evidence="1" type="ORF">XELAEV_18025697mg</name>
</gene>
<dbReference type="AlphaFoldDB" id="A0A974D053"/>
<sequence length="93" mass="10579">MTFFCAFPYSPHLSFAVLLLNQSAPVSSKLRSEVTRIRSVYAVKQPANTFHKVSLEGSYWTRGGHGKKKKLLATEIAEVKKIFYNHSKTMFLL</sequence>